<evidence type="ECO:0000313" key="6">
    <source>
        <dbReference type="EMBL" id="MBD1391311.1"/>
    </source>
</evidence>
<dbReference type="CDD" id="cd01743">
    <property type="entry name" value="GATase1_Anthranilate_Synthase"/>
    <property type="match status" value="1"/>
</dbReference>
<comment type="caution">
    <text evidence="6">The sequence shown here is derived from an EMBL/GenBank/DDBJ whole genome shotgun (WGS) entry which is preliminary data.</text>
</comment>
<dbReference type="FunFam" id="3.40.50.880:FF:000003">
    <property type="entry name" value="Anthranilate synthase component II"/>
    <property type="match status" value="1"/>
</dbReference>
<dbReference type="GO" id="GO:0004048">
    <property type="term" value="F:anthranilate phosphoribosyltransferase activity"/>
    <property type="evidence" value="ECO:0007669"/>
    <property type="project" value="TreeGrafter"/>
</dbReference>
<dbReference type="NCBIfam" id="TIGR00566">
    <property type="entry name" value="trpG_papA"/>
    <property type="match status" value="1"/>
</dbReference>
<evidence type="ECO:0000256" key="3">
    <source>
        <dbReference type="ARBA" id="ARBA00023239"/>
    </source>
</evidence>
<dbReference type="Pfam" id="PF00117">
    <property type="entry name" value="GATase"/>
    <property type="match status" value="1"/>
</dbReference>
<dbReference type="InterPro" id="IPR050472">
    <property type="entry name" value="Anth_synth/Amidotransfase"/>
</dbReference>
<dbReference type="PANTHER" id="PTHR43418">
    <property type="entry name" value="MULTIFUNCTIONAL TRYPTOPHAN BIOSYNTHESIS PROTEIN-RELATED"/>
    <property type="match status" value="1"/>
</dbReference>
<dbReference type="GO" id="GO:0004049">
    <property type="term" value="F:anthranilate synthase activity"/>
    <property type="evidence" value="ECO:0007669"/>
    <property type="project" value="UniProtKB-EC"/>
</dbReference>
<dbReference type="PRINTS" id="PR00096">
    <property type="entry name" value="GATASE"/>
</dbReference>
<dbReference type="PRINTS" id="PR00097">
    <property type="entry name" value="ANTSNTHASEII"/>
</dbReference>
<dbReference type="GO" id="GO:0005829">
    <property type="term" value="C:cytosol"/>
    <property type="evidence" value="ECO:0007669"/>
    <property type="project" value="TreeGrafter"/>
</dbReference>
<proteinExistence type="predicted"/>
<keyword evidence="7" id="KW-1185">Reference proteome</keyword>
<dbReference type="PROSITE" id="PS51273">
    <property type="entry name" value="GATASE_TYPE_1"/>
    <property type="match status" value="1"/>
</dbReference>
<dbReference type="Gene3D" id="3.40.50.880">
    <property type="match status" value="1"/>
</dbReference>
<organism evidence="6 7">
    <name type="scientific">Neiella litorisoli</name>
    <dbReference type="NCBI Taxonomy" id="2771431"/>
    <lineage>
        <taxon>Bacteria</taxon>
        <taxon>Pseudomonadati</taxon>
        <taxon>Pseudomonadota</taxon>
        <taxon>Gammaproteobacteria</taxon>
        <taxon>Alteromonadales</taxon>
        <taxon>Echinimonadaceae</taxon>
        <taxon>Neiella</taxon>
    </lineage>
</organism>
<accession>A0A8J6QSS9</accession>
<dbReference type="InterPro" id="IPR029062">
    <property type="entry name" value="Class_I_gatase-like"/>
</dbReference>
<keyword evidence="2" id="KW-0315">Glutamine amidotransferase</keyword>
<protein>
    <recommendedName>
        <fullName evidence="1">anthranilate synthase</fullName>
        <ecNumber evidence="1">4.1.3.27</ecNumber>
    </recommendedName>
</protein>
<dbReference type="Proteomes" id="UP000638014">
    <property type="component" value="Unassembled WGS sequence"/>
</dbReference>
<feature type="domain" description="Glutamine amidotransferase" evidence="5">
    <location>
        <begin position="8"/>
        <end position="189"/>
    </location>
</feature>
<dbReference type="InterPro" id="IPR017926">
    <property type="entry name" value="GATASE"/>
</dbReference>
<reference evidence="6" key="1">
    <citation type="submission" date="2020-09" db="EMBL/GenBank/DDBJ databases">
        <title>A novel bacterium of genus Neiella, isolated from South China Sea.</title>
        <authorList>
            <person name="Huang H."/>
            <person name="Mo K."/>
            <person name="Hu Y."/>
        </authorList>
    </citation>
    <scope>NUCLEOTIDE SEQUENCE</scope>
    <source>
        <strain evidence="6">HB171785</strain>
    </source>
</reference>
<evidence type="ECO:0000313" key="7">
    <source>
        <dbReference type="Proteomes" id="UP000638014"/>
    </source>
</evidence>
<keyword evidence="3" id="KW-0456">Lyase</keyword>
<comment type="catalytic activity">
    <reaction evidence="4">
        <text>chorismate + L-glutamine = anthranilate + pyruvate + L-glutamate + H(+)</text>
        <dbReference type="Rhea" id="RHEA:21732"/>
        <dbReference type="ChEBI" id="CHEBI:15361"/>
        <dbReference type="ChEBI" id="CHEBI:15378"/>
        <dbReference type="ChEBI" id="CHEBI:16567"/>
        <dbReference type="ChEBI" id="CHEBI:29748"/>
        <dbReference type="ChEBI" id="CHEBI:29985"/>
        <dbReference type="ChEBI" id="CHEBI:58359"/>
        <dbReference type="EC" id="4.1.3.27"/>
    </reaction>
</comment>
<dbReference type="PANTHER" id="PTHR43418:SF2">
    <property type="entry name" value="BIFUNCTIONAL PROTEIN TRPGD"/>
    <property type="match status" value="1"/>
</dbReference>
<dbReference type="GO" id="GO:0000162">
    <property type="term" value="P:L-tryptophan biosynthetic process"/>
    <property type="evidence" value="ECO:0007669"/>
    <property type="project" value="TreeGrafter"/>
</dbReference>
<dbReference type="RefSeq" id="WP_191146367.1">
    <property type="nucleotide sequence ID" value="NZ_JACXAF010000034.1"/>
</dbReference>
<evidence type="ECO:0000256" key="2">
    <source>
        <dbReference type="ARBA" id="ARBA00022962"/>
    </source>
</evidence>
<dbReference type="EMBL" id="JACXAF010000034">
    <property type="protein sequence ID" value="MBD1391311.1"/>
    <property type="molecule type" value="Genomic_DNA"/>
</dbReference>
<name>A0A8J6QSS9_9GAMM</name>
<gene>
    <name evidence="6" type="ORF">IC617_17935</name>
</gene>
<dbReference type="EC" id="4.1.3.27" evidence="1"/>
<evidence type="ECO:0000256" key="4">
    <source>
        <dbReference type="ARBA" id="ARBA00047683"/>
    </source>
</evidence>
<evidence type="ECO:0000259" key="5">
    <source>
        <dbReference type="Pfam" id="PF00117"/>
    </source>
</evidence>
<dbReference type="InterPro" id="IPR006221">
    <property type="entry name" value="TrpG/PapA_dom"/>
</dbReference>
<evidence type="ECO:0000256" key="1">
    <source>
        <dbReference type="ARBA" id="ARBA00012266"/>
    </source>
</evidence>
<sequence length="208" mass="21905">MSKAHIFLLDNFDSFTYNLVDQFRSEGYPVTIYRNNLQAAQVMAAIDACPDNPVLVLSPGPGAPHEAGCMIELIALARGVVPIIGICLGHQALIEQFGGEVGSAGDILHGKSSAIDHCGEHMFSGLPQPLPVARYHSLMGTRVTGGLEVVASYQGIPMAVMNADERVLGMQFHPESVLTTDGAKLLNQSLAWALAAPVKSAASNPASA</sequence>
<dbReference type="GO" id="GO:0002047">
    <property type="term" value="P:phenazine biosynthetic process"/>
    <property type="evidence" value="ECO:0007669"/>
    <property type="project" value="TreeGrafter"/>
</dbReference>
<dbReference type="SUPFAM" id="SSF52317">
    <property type="entry name" value="Class I glutamine amidotransferase-like"/>
    <property type="match status" value="1"/>
</dbReference>
<dbReference type="AlphaFoldDB" id="A0A8J6QSS9"/>